<keyword evidence="4" id="KW-1185">Reference proteome</keyword>
<evidence type="ECO:0000313" key="3">
    <source>
        <dbReference type="EMBL" id="ADV63099.1"/>
    </source>
</evidence>
<dbReference type="STRING" id="575540.Isop_2527"/>
<proteinExistence type="predicted"/>
<dbReference type="KEGG" id="ipa:Isop_2527"/>
<evidence type="ECO:0000256" key="1">
    <source>
        <dbReference type="SAM" id="MobiDB-lite"/>
    </source>
</evidence>
<sequence>MNAWKTFAIGMRSRAALLIVAGVIGFGHPSWGSAPVGMGVTGQSEVAARPPEKVEPMPVAEVRPGMKGHGWTVMTGTKLERFEAEVLGVLRDVSPGRDMILCRLSGLNLEHSGVIQGMSGSPIYLEGNRLIGAVAFAWEFSKEPIAGVTPYEQMVKFAESAERRYLARLRSKERPPGGAAGATDLAQSDERRSMSTGLMSGFAPAPRISSALPGRAAGWSDPTDAIDHPATEFGIAAPVASASGGLVGLKPLGMPMAATGFSPRAVATLSRDLGSFGMAPMASGAVPDYIRHEQDHATLEPGSPICVAMIRGDFDLSAIGTVTHVENGRVFGFGHPMFGNGACEFPMMTGYVHTVFPRANLSMKMGSPLKVVGTLDADVSTCVSGRLGPGPKLIPMTVDVRIGEFSDPMRFEVEVVRSPKMLSALVLSVLTSAIDHEGSLPEEFTADLEATISLKGREPYRIRDRLSGPRFTGTLGASALFSAVNGMVGLLARNPFEEVEFESIACAVTITPGRRLATIQRVRWESSVVVPGQTAVARILLKPYKGELFEVIGRLDIPEDLPEGTYDVEIADLTQSLRRFFRHNPRLAEPRSFDALDEALRVQALPTHSEIRLHLALPDRSVSLDGQTHPRLPAGVCATLAANAPHRTLAQREDLVSTVETSWMIEGSKTLPLKVSHHSDLSLLEE</sequence>
<dbReference type="InParanoid" id="E8QYA4"/>
<evidence type="ECO:0000313" key="4">
    <source>
        <dbReference type="Proteomes" id="UP000008631"/>
    </source>
</evidence>
<accession>E8QYA4</accession>
<dbReference type="InterPro" id="IPR008763">
    <property type="entry name" value="Peptidase_S55"/>
</dbReference>
<protein>
    <recommendedName>
        <fullName evidence="2">Peptidase S55 domain-containing protein</fullName>
    </recommendedName>
</protein>
<feature type="region of interest" description="Disordered" evidence="1">
    <location>
        <begin position="169"/>
        <end position="199"/>
    </location>
</feature>
<dbReference type="Pfam" id="PF05580">
    <property type="entry name" value="Peptidase_S55"/>
    <property type="match status" value="1"/>
</dbReference>
<reference key="1">
    <citation type="submission" date="2010-11" db="EMBL/GenBank/DDBJ databases">
        <title>The complete sequence of chromosome of Isophaera pallida ATCC 43644.</title>
        <authorList>
            <consortium name="US DOE Joint Genome Institute (JGI-PGF)"/>
            <person name="Lucas S."/>
            <person name="Copeland A."/>
            <person name="Lapidus A."/>
            <person name="Bruce D."/>
            <person name="Goodwin L."/>
            <person name="Pitluck S."/>
            <person name="Kyrpides N."/>
            <person name="Mavromatis K."/>
            <person name="Pagani I."/>
            <person name="Ivanova N."/>
            <person name="Saunders E."/>
            <person name="Brettin T."/>
            <person name="Detter J.C."/>
            <person name="Han C."/>
            <person name="Tapia R."/>
            <person name="Land M."/>
            <person name="Hauser L."/>
            <person name="Markowitz V."/>
            <person name="Cheng J.-F."/>
            <person name="Hugenholtz P."/>
            <person name="Woyke T."/>
            <person name="Wu D."/>
            <person name="Eisen J.A."/>
        </authorList>
    </citation>
    <scope>NUCLEOTIDE SEQUENCE</scope>
    <source>
        <strain>ATCC 43644</strain>
    </source>
</reference>
<dbReference type="RefSeq" id="WP_013565387.1">
    <property type="nucleotide sequence ID" value="NC_014962.1"/>
</dbReference>
<dbReference type="PROSITE" id="PS51494">
    <property type="entry name" value="SPOIVB"/>
    <property type="match status" value="1"/>
</dbReference>
<dbReference type="HOGENOM" id="CLU_023510_1_0_0"/>
<name>E8QYA4_ISOPI</name>
<feature type="domain" description="Peptidase S55" evidence="2">
    <location>
        <begin position="1"/>
        <end position="170"/>
    </location>
</feature>
<dbReference type="AlphaFoldDB" id="E8QYA4"/>
<evidence type="ECO:0000259" key="2">
    <source>
        <dbReference type="PROSITE" id="PS51494"/>
    </source>
</evidence>
<organism evidence="3 4">
    <name type="scientific">Isosphaera pallida (strain ATCC 43644 / DSM 9630 / IS1B)</name>
    <dbReference type="NCBI Taxonomy" id="575540"/>
    <lineage>
        <taxon>Bacteria</taxon>
        <taxon>Pseudomonadati</taxon>
        <taxon>Planctomycetota</taxon>
        <taxon>Planctomycetia</taxon>
        <taxon>Isosphaerales</taxon>
        <taxon>Isosphaeraceae</taxon>
        <taxon>Isosphaera</taxon>
    </lineage>
</organism>
<gene>
    <name evidence="3" type="ordered locus">Isop_2527</name>
</gene>
<dbReference type="EMBL" id="CP002353">
    <property type="protein sequence ID" value="ADV63099.1"/>
    <property type="molecule type" value="Genomic_DNA"/>
</dbReference>
<dbReference type="eggNOG" id="COG3064">
    <property type="taxonomic scope" value="Bacteria"/>
</dbReference>
<dbReference type="Proteomes" id="UP000008631">
    <property type="component" value="Chromosome"/>
</dbReference>
<reference evidence="3 4" key="2">
    <citation type="journal article" date="2011" name="Stand. Genomic Sci.">
        <title>Complete genome sequence of Isosphaera pallida type strain (IS1B).</title>
        <authorList>
            <consortium name="US DOE Joint Genome Institute (JGI-PGF)"/>
            <person name="Goker M."/>
            <person name="Cleland D."/>
            <person name="Saunders E."/>
            <person name="Lapidus A."/>
            <person name="Nolan M."/>
            <person name="Lucas S."/>
            <person name="Hammon N."/>
            <person name="Deshpande S."/>
            <person name="Cheng J.F."/>
            <person name="Tapia R."/>
            <person name="Han C."/>
            <person name="Goodwin L."/>
            <person name="Pitluck S."/>
            <person name="Liolios K."/>
            <person name="Pagani I."/>
            <person name="Ivanova N."/>
            <person name="Mavromatis K."/>
            <person name="Pati A."/>
            <person name="Chen A."/>
            <person name="Palaniappan K."/>
            <person name="Land M."/>
            <person name="Hauser L."/>
            <person name="Chang Y.J."/>
            <person name="Jeffries C.D."/>
            <person name="Detter J.C."/>
            <person name="Beck B."/>
            <person name="Woyke T."/>
            <person name="Bristow J."/>
            <person name="Eisen J.A."/>
            <person name="Markowitz V."/>
            <person name="Hugenholtz P."/>
            <person name="Kyrpides N.C."/>
            <person name="Klenk H.P."/>
        </authorList>
    </citation>
    <scope>NUCLEOTIDE SEQUENCE [LARGE SCALE GENOMIC DNA]</scope>
    <source>
        <strain evidence="4">ATCC 43644 / DSM 9630 / IS1B</strain>
    </source>
</reference>